<evidence type="ECO:0000256" key="2">
    <source>
        <dbReference type="ARBA" id="ARBA00022729"/>
    </source>
</evidence>
<accession>A0ABZ0JUB7</accession>
<dbReference type="Pfam" id="PF09829">
    <property type="entry name" value="DUF2057"/>
    <property type="match status" value="1"/>
</dbReference>
<dbReference type="PANTHER" id="PTHR38108">
    <property type="entry name" value="UPF0319 PROTEIN YCCT"/>
    <property type="match status" value="1"/>
</dbReference>
<organism evidence="4 5">
    <name type="scientific">Shewanella youngdeokensis</name>
    <dbReference type="NCBI Taxonomy" id="2999068"/>
    <lineage>
        <taxon>Bacteria</taxon>
        <taxon>Pseudomonadati</taxon>
        <taxon>Pseudomonadota</taxon>
        <taxon>Gammaproteobacteria</taxon>
        <taxon>Alteromonadales</taxon>
        <taxon>Shewanellaceae</taxon>
        <taxon>Shewanella</taxon>
    </lineage>
</organism>
<evidence type="ECO:0000313" key="5">
    <source>
        <dbReference type="Proteomes" id="UP001529491"/>
    </source>
</evidence>
<gene>
    <name evidence="4" type="ORF">RGE70_11195</name>
</gene>
<feature type="chain" id="PRO_5044906735" description="UPF0319 protein RGE70_11195" evidence="3">
    <location>
        <begin position="30"/>
        <end position="228"/>
    </location>
</feature>
<dbReference type="Proteomes" id="UP001529491">
    <property type="component" value="Chromosome"/>
</dbReference>
<dbReference type="EMBL" id="CP136522">
    <property type="protein sequence ID" value="WOT03907.1"/>
    <property type="molecule type" value="Genomic_DNA"/>
</dbReference>
<evidence type="ECO:0000256" key="1">
    <source>
        <dbReference type="ARBA" id="ARBA00008490"/>
    </source>
</evidence>
<dbReference type="PANTHER" id="PTHR38108:SF1">
    <property type="entry name" value="UPF0319 PROTEIN YCCT"/>
    <property type="match status" value="1"/>
</dbReference>
<evidence type="ECO:0000313" key="4">
    <source>
        <dbReference type="EMBL" id="WOT03907.1"/>
    </source>
</evidence>
<name>A0ABZ0JUB7_9GAMM</name>
<dbReference type="InterPro" id="IPR018635">
    <property type="entry name" value="UPF0319"/>
</dbReference>
<dbReference type="RefSeq" id="WP_310471538.1">
    <property type="nucleotide sequence ID" value="NZ_CP136522.1"/>
</dbReference>
<proteinExistence type="inferred from homology"/>
<keyword evidence="5" id="KW-1185">Reference proteome</keyword>
<feature type="signal peptide" evidence="3">
    <location>
        <begin position="1"/>
        <end position="29"/>
    </location>
</feature>
<sequence length="228" mass="26079" precursor="true">MKTINKIFKKLYLRVAVTMLVCTNSAALASVKLTLPANSELILLNGKEVSTSKAISLTNGEHQLALRYFGRYRQHGETVEYHSEIIILTFSAEDTQLNINSPIIRTRQAAEAFDRAPIIAITDPKLNKIAFKQDYLIKDGMQIGRDYEKEIALYNQSQQITTLEANAFQKQTLESYISNNIIQKEEIQSQQTESHQLKVSQMLDFWYKQASPETRKAFKLKIETKNTD</sequence>
<evidence type="ECO:0000256" key="3">
    <source>
        <dbReference type="HAMAP-Rule" id="MF_00789"/>
    </source>
</evidence>
<protein>
    <recommendedName>
        <fullName evidence="3">UPF0319 protein RGE70_11195</fullName>
    </recommendedName>
</protein>
<comment type="similarity">
    <text evidence="1 3">Belongs to the UPF0319 family.</text>
</comment>
<reference evidence="4 5" key="1">
    <citation type="submission" date="2023-10" db="EMBL/GenBank/DDBJ databases">
        <title>Complete genome sequence of Shewanella sp. DAU334.</title>
        <authorList>
            <person name="Lee Y.-S."/>
            <person name="Jeong H.-R."/>
            <person name="Hwang E.-J."/>
            <person name="Choi Y.-L."/>
            <person name="Kim G.-D."/>
        </authorList>
    </citation>
    <scope>NUCLEOTIDE SEQUENCE [LARGE SCALE GENOMIC DNA]</scope>
    <source>
        <strain evidence="4 5">DAU334</strain>
    </source>
</reference>
<keyword evidence="2 3" id="KW-0732">Signal</keyword>
<dbReference type="HAMAP" id="MF_00789">
    <property type="entry name" value="UPF0319"/>
    <property type="match status" value="1"/>
</dbReference>